<dbReference type="GeneID" id="3659936"/>
<dbReference type="AlphaFoldDB" id="Q38ET3"/>
<keyword evidence="1" id="KW-1133">Transmembrane helix</keyword>
<feature type="transmembrane region" description="Helical" evidence="1">
    <location>
        <begin position="83"/>
        <end position="111"/>
    </location>
</feature>
<reference evidence="2 3" key="1">
    <citation type="journal article" date="2005" name="Science">
        <title>Comparative genomics of trypanosomatid parasitic protozoa.</title>
        <authorList>
            <person name="El-Sayed N.M."/>
            <person name="Myler P.J."/>
            <person name="Blandin G."/>
            <person name="Berriman M."/>
            <person name="Crabtree J."/>
            <person name="Aggarwal G."/>
            <person name="Caler E."/>
            <person name="Renauld H."/>
            <person name="Worthey E.A."/>
            <person name="Hertz-Fowler C."/>
            <person name="Ghedin E."/>
            <person name="Peacock C."/>
            <person name="Bartholomeu D.C."/>
            <person name="Haas B.J."/>
            <person name="Tran A.N."/>
            <person name="Wortman J.R."/>
            <person name="Alsmark U.C."/>
            <person name="Angiuoli S."/>
            <person name="Anupama A."/>
            <person name="Badger J."/>
            <person name="Bringaud F."/>
            <person name="Cadag E."/>
            <person name="Carlton J.M."/>
            <person name="Cerqueira G.C."/>
            <person name="Creasy T."/>
            <person name="Delcher A.L."/>
            <person name="Djikeng A."/>
            <person name="Embley T.M."/>
            <person name="Hauser C."/>
            <person name="Ivens A.C."/>
            <person name="Kummerfeld S.K."/>
            <person name="Pereira-Leal J.B."/>
            <person name="Nilsson D."/>
            <person name="Peterson J."/>
            <person name="Salzberg S.L."/>
            <person name="Shallom J."/>
            <person name="Silva J.C."/>
            <person name="Sundaram J."/>
            <person name="Westenberger S."/>
            <person name="White O."/>
            <person name="Melville S.E."/>
            <person name="Donelson J.E."/>
            <person name="Andersson B."/>
            <person name="Stuart K.D."/>
            <person name="Hall N."/>
        </authorList>
    </citation>
    <scope>NUCLEOTIDE SEQUENCE [LARGE SCALE GENOMIC DNA]</scope>
    <source>
        <strain evidence="2 3">927/4 GUTat10.1</strain>
    </source>
</reference>
<protein>
    <submittedName>
        <fullName evidence="2">Uncharacterized protein</fullName>
    </submittedName>
</protein>
<keyword evidence="3" id="KW-1185">Reference proteome</keyword>
<dbReference type="PaxDb" id="5691-EAN76687"/>
<dbReference type="InParanoid" id="Q38ET3"/>
<dbReference type="EMBL" id="CM000207">
    <property type="protein sequence ID" value="EAN76687.1"/>
    <property type="molecule type" value="Genomic_DNA"/>
</dbReference>
<gene>
    <name evidence="2" type="ORF">Tb09.160.4730</name>
</gene>
<feature type="transmembrane region" description="Helical" evidence="1">
    <location>
        <begin position="59"/>
        <end position="77"/>
    </location>
</feature>
<keyword evidence="1" id="KW-0812">Transmembrane</keyword>
<dbReference type="Proteomes" id="UP000008524">
    <property type="component" value="Chromosome 9"/>
</dbReference>
<accession>Q38ET3</accession>
<name>Q38ET3_TRYB2</name>
<dbReference type="RefSeq" id="XP_827017.1">
    <property type="nucleotide sequence ID" value="XM_821924.1"/>
</dbReference>
<keyword evidence="1" id="KW-0472">Membrane</keyword>
<reference evidence="2 3" key="2">
    <citation type="journal article" date="2005" name="Science">
        <title>The genome of the African trypanosome Trypanosoma brucei.</title>
        <authorList>
            <person name="Berriman M."/>
            <person name="Ghedin E."/>
            <person name="Hertz-Fowler C."/>
            <person name="Blandin G."/>
            <person name="Renauld H."/>
            <person name="Bartholomeu D.C."/>
            <person name="Lennard N.J."/>
            <person name="Caler E."/>
            <person name="Hamlin N.E."/>
            <person name="Haas B."/>
            <person name="Bohme U."/>
            <person name="Hannick L."/>
            <person name="Aslett M.A."/>
            <person name="Shallom J."/>
            <person name="Marcello L."/>
            <person name="Hou L."/>
            <person name="Wickstead B."/>
            <person name="Alsmark U.C."/>
            <person name="Arrowsmith C."/>
            <person name="Atkin R.J."/>
            <person name="Barron A.J."/>
            <person name="Bringaud F."/>
            <person name="Brooks K."/>
            <person name="Carrington M."/>
            <person name="Cherevach I."/>
            <person name="Chillingworth T.J."/>
            <person name="Churcher C."/>
            <person name="Clark L.N."/>
            <person name="Corton C.H."/>
            <person name="Cronin A."/>
            <person name="Davies R.M."/>
            <person name="Doggett J."/>
            <person name="Djikeng A."/>
            <person name="Feldblyum T."/>
            <person name="Field M.C."/>
            <person name="Fraser A."/>
            <person name="Goodhead I."/>
            <person name="Hance Z."/>
            <person name="Harper D."/>
            <person name="Harris B.R."/>
            <person name="Hauser H."/>
            <person name="Hostetler J."/>
            <person name="Ivens A."/>
            <person name="Jagels K."/>
            <person name="Johnson D."/>
            <person name="Johnson J."/>
            <person name="Jones K."/>
            <person name="Kerhornou A.X."/>
            <person name="Koo H."/>
            <person name="Larke N."/>
            <person name="Landfear S."/>
            <person name="Larkin C."/>
            <person name="Leech V."/>
            <person name="Line A."/>
            <person name="Lord A."/>
            <person name="Macleod A."/>
            <person name="Mooney P.J."/>
            <person name="Moule S."/>
            <person name="Martin D.M."/>
            <person name="Morgan G.W."/>
            <person name="Mungall K."/>
            <person name="Norbertczak H."/>
            <person name="Ormond D."/>
            <person name="Pai G."/>
            <person name="Peacock C.S."/>
            <person name="Peterson J."/>
            <person name="Quail M.A."/>
            <person name="Rabbinowitsch E."/>
            <person name="Rajandream M.A."/>
            <person name="Reitter C."/>
            <person name="Salzberg S.L."/>
            <person name="Sanders M."/>
            <person name="Schobel S."/>
            <person name="Sharp S."/>
            <person name="Simmonds M."/>
            <person name="Simpson A.J."/>
            <person name="Tallon L."/>
            <person name="Turner C.M."/>
            <person name="Tait A."/>
            <person name="Tivey A.R."/>
            <person name="Van Aken S."/>
            <person name="Walker D."/>
            <person name="Wanless D."/>
            <person name="Wang S."/>
            <person name="White B."/>
            <person name="White O."/>
            <person name="Whitehead S."/>
            <person name="Woodward J."/>
            <person name="Wortman J."/>
            <person name="Adams M.D."/>
            <person name="Embley T.M."/>
            <person name="Gull K."/>
            <person name="Ullu E."/>
            <person name="Barry J.D."/>
            <person name="Fairlamb A.H."/>
            <person name="Opperdoes F."/>
            <person name="Barrell B.G."/>
            <person name="Donelson J.E."/>
            <person name="Hall N."/>
            <person name="Fraser C.M."/>
            <person name="Melville S.E."/>
            <person name="El-Sayed N.M."/>
        </authorList>
    </citation>
    <scope>NUCLEOTIDE SEQUENCE [LARGE SCALE GENOMIC DNA]</scope>
    <source>
        <strain evidence="2 3">927/4 GUTat10.1</strain>
    </source>
</reference>
<evidence type="ECO:0000313" key="2">
    <source>
        <dbReference type="EMBL" id="EAN76687.1"/>
    </source>
</evidence>
<dbReference type="KEGG" id="tbr:Tb09.160.4730"/>
<proteinExistence type="predicted"/>
<organism evidence="2 3">
    <name type="scientific">Trypanosoma brucei brucei (strain 927/4 GUTat10.1)</name>
    <dbReference type="NCBI Taxonomy" id="185431"/>
    <lineage>
        <taxon>Eukaryota</taxon>
        <taxon>Discoba</taxon>
        <taxon>Euglenozoa</taxon>
        <taxon>Kinetoplastea</taxon>
        <taxon>Metakinetoplastina</taxon>
        <taxon>Trypanosomatida</taxon>
        <taxon>Trypanosomatidae</taxon>
        <taxon>Trypanosoma</taxon>
    </lineage>
</organism>
<sequence length="133" mass="15301">MYSLFVQKKRKKRIKMQAHPNACTRKMKTRTFTKPSSFTSLHQVKTMCFVPCSSPLSIIGRYFSFTVFLLLPLTFAFEESFLLLILFRCAIITTILSSFSPLLPVCGVCSYGKARTKGKKKGQREIKRQKSFQ</sequence>
<evidence type="ECO:0000256" key="1">
    <source>
        <dbReference type="SAM" id="Phobius"/>
    </source>
</evidence>
<evidence type="ECO:0000313" key="3">
    <source>
        <dbReference type="Proteomes" id="UP000008524"/>
    </source>
</evidence>